<sequence>MHFPFTRKRYNSMPFIFIEIKSCMWCLQKKVVCGSMKLCISWRLDSQLPTYHMALSSKQTNLNQYFY</sequence>
<gene>
    <name evidence="1" type="ORF">MtrunA17_Chr2g0320461</name>
</gene>
<dbReference type="AlphaFoldDB" id="A0A396JDI1"/>
<dbReference type="Proteomes" id="UP000265566">
    <property type="component" value="Chromosome 2"/>
</dbReference>
<evidence type="ECO:0000313" key="1">
    <source>
        <dbReference type="EMBL" id="RHN75372.1"/>
    </source>
</evidence>
<dbReference type="Gramene" id="rna11560">
    <property type="protein sequence ID" value="RHN75372.1"/>
    <property type="gene ID" value="gene11560"/>
</dbReference>
<name>A0A396JDI1_MEDTR</name>
<comment type="caution">
    <text evidence="1">The sequence shown here is derived from an EMBL/GenBank/DDBJ whole genome shotgun (WGS) entry which is preliminary data.</text>
</comment>
<accession>A0A396JDI1</accession>
<organism evidence="1">
    <name type="scientific">Medicago truncatula</name>
    <name type="common">Barrel medic</name>
    <name type="synonym">Medicago tribuloides</name>
    <dbReference type="NCBI Taxonomy" id="3880"/>
    <lineage>
        <taxon>Eukaryota</taxon>
        <taxon>Viridiplantae</taxon>
        <taxon>Streptophyta</taxon>
        <taxon>Embryophyta</taxon>
        <taxon>Tracheophyta</taxon>
        <taxon>Spermatophyta</taxon>
        <taxon>Magnoliopsida</taxon>
        <taxon>eudicotyledons</taxon>
        <taxon>Gunneridae</taxon>
        <taxon>Pentapetalae</taxon>
        <taxon>rosids</taxon>
        <taxon>fabids</taxon>
        <taxon>Fabales</taxon>
        <taxon>Fabaceae</taxon>
        <taxon>Papilionoideae</taxon>
        <taxon>50 kb inversion clade</taxon>
        <taxon>NPAAA clade</taxon>
        <taxon>Hologalegina</taxon>
        <taxon>IRL clade</taxon>
        <taxon>Trifolieae</taxon>
        <taxon>Medicago</taxon>
    </lineage>
</organism>
<proteinExistence type="predicted"/>
<reference evidence="1" key="1">
    <citation type="journal article" date="2018" name="Nat. Plants">
        <title>Whole-genome landscape of Medicago truncatula symbiotic genes.</title>
        <authorList>
            <person name="Pecrix Y."/>
            <person name="Gamas P."/>
            <person name="Carrere S."/>
        </authorList>
    </citation>
    <scope>NUCLEOTIDE SEQUENCE</scope>
    <source>
        <tissue evidence="1">Leaves</tissue>
    </source>
</reference>
<protein>
    <submittedName>
        <fullName evidence="1">Uncharacterized protein</fullName>
    </submittedName>
</protein>
<dbReference type="EMBL" id="PSQE01000002">
    <property type="protein sequence ID" value="RHN75372.1"/>
    <property type="molecule type" value="Genomic_DNA"/>
</dbReference>